<dbReference type="AlphaFoldDB" id="A0A0U4CR76"/>
<evidence type="ECO:0000256" key="1">
    <source>
        <dbReference type="SAM" id="SignalP"/>
    </source>
</evidence>
<dbReference type="RefSeq" id="WP_067853494.1">
    <property type="nucleotide sequence ID" value="NZ_CP011502.1"/>
</dbReference>
<sequence length="215" mass="21932">MAVPRTARRTILAVAAALALSVGFCPATAAGNSVTVAVGGSSAEGSHAVTAASTRVEMATQTFRWTCQQAQVPASPVSEISSGTSVLDVLTVRAMAFVGCSWPGGTMPTALISPATFRVTGPATSGSSDVVHGRVEGFAIKGSYSICDFTATGSVRASLNESTQKLTIEESDFTGNLRISQVRGCLQLVQVGQAMNLSMTLQLTSPDGAINISGS</sequence>
<feature type="signal peptide" evidence="1">
    <location>
        <begin position="1"/>
        <end position="29"/>
    </location>
</feature>
<protein>
    <submittedName>
        <fullName evidence="2">Uncharacterized protein</fullName>
    </submittedName>
</protein>
<dbReference type="Proteomes" id="UP000067689">
    <property type="component" value="Chromosome"/>
</dbReference>
<dbReference type="OrthoDB" id="3746871at2"/>
<name>A0A0U4CR76_9ACTN</name>
<evidence type="ECO:0000313" key="2">
    <source>
        <dbReference type="EMBL" id="ALX03389.1"/>
    </source>
</evidence>
<dbReference type="PATRIC" id="fig|2041.4.peg.220"/>
<organism evidence="2 3">
    <name type="scientific">Aeromicrobium erythreum</name>
    <dbReference type="NCBI Taxonomy" id="2041"/>
    <lineage>
        <taxon>Bacteria</taxon>
        <taxon>Bacillati</taxon>
        <taxon>Actinomycetota</taxon>
        <taxon>Actinomycetes</taxon>
        <taxon>Propionibacteriales</taxon>
        <taxon>Nocardioidaceae</taxon>
        <taxon>Aeromicrobium</taxon>
    </lineage>
</organism>
<dbReference type="KEGG" id="aer:AERYTH_01065"/>
<feature type="chain" id="PRO_5006847917" evidence="1">
    <location>
        <begin position="30"/>
        <end position="215"/>
    </location>
</feature>
<keyword evidence="1" id="KW-0732">Signal</keyword>
<gene>
    <name evidence="2" type="ORF">AERYTH_01065</name>
</gene>
<keyword evidence="3" id="KW-1185">Reference proteome</keyword>
<dbReference type="STRING" id="2041.AERYTH_01065"/>
<reference evidence="2 3" key="1">
    <citation type="journal article" date="1991" name="Int. J. Syst. Bacteriol.">
        <title>Description of the erythromycin-producing bacterium Arthrobacter sp. strain NRRL B-3381 as Aeromicrobium erythreum gen. nov., sp. nov.</title>
        <authorList>
            <person name="Miller E.S."/>
            <person name="Woese C.R."/>
            <person name="Brenner S."/>
        </authorList>
    </citation>
    <scope>NUCLEOTIDE SEQUENCE [LARGE SCALE GENOMIC DNA]</scope>
    <source>
        <strain evidence="2 3">AR18</strain>
    </source>
</reference>
<accession>A0A0U4CR76</accession>
<evidence type="ECO:0000313" key="3">
    <source>
        <dbReference type="Proteomes" id="UP000067689"/>
    </source>
</evidence>
<proteinExistence type="predicted"/>
<dbReference type="EMBL" id="CP011502">
    <property type="protein sequence ID" value="ALX03389.1"/>
    <property type="molecule type" value="Genomic_DNA"/>
</dbReference>